<dbReference type="Proteomes" id="UP000294513">
    <property type="component" value="Unassembled WGS sequence"/>
</dbReference>
<dbReference type="AlphaFoldDB" id="A0A4R4ZSR9"/>
<organism evidence="2 3">
    <name type="scientific">Actinomadura rubrisoli</name>
    <dbReference type="NCBI Taxonomy" id="2530368"/>
    <lineage>
        <taxon>Bacteria</taxon>
        <taxon>Bacillati</taxon>
        <taxon>Actinomycetota</taxon>
        <taxon>Actinomycetes</taxon>
        <taxon>Streptosporangiales</taxon>
        <taxon>Thermomonosporaceae</taxon>
        <taxon>Actinomadura</taxon>
    </lineage>
</organism>
<comment type="caution">
    <text evidence="2">The sequence shown here is derived from an EMBL/GenBank/DDBJ whole genome shotgun (WGS) entry which is preliminary data.</text>
</comment>
<reference evidence="2 3" key="1">
    <citation type="submission" date="2019-03" db="EMBL/GenBank/DDBJ databases">
        <title>Draft genome sequences of novel Actinobacteria.</title>
        <authorList>
            <person name="Sahin N."/>
            <person name="Ay H."/>
            <person name="Saygin H."/>
        </authorList>
    </citation>
    <scope>NUCLEOTIDE SEQUENCE [LARGE SCALE GENOMIC DNA]</scope>
    <source>
        <strain evidence="2 3">H3C3</strain>
    </source>
</reference>
<protein>
    <submittedName>
        <fullName evidence="2">Uncharacterized protein</fullName>
    </submittedName>
</protein>
<dbReference type="EMBL" id="SMKU01000540">
    <property type="protein sequence ID" value="TDD62111.1"/>
    <property type="molecule type" value="Genomic_DNA"/>
</dbReference>
<dbReference type="RefSeq" id="WP_131903479.1">
    <property type="nucleotide sequence ID" value="NZ_SMKU01000540.1"/>
</dbReference>
<feature type="region of interest" description="Disordered" evidence="1">
    <location>
        <begin position="277"/>
        <end position="327"/>
    </location>
</feature>
<evidence type="ECO:0000313" key="2">
    <source>
        <dbReference type="EMBL" id="TDD62111.1"/>
    </source>
</evidence>
<evidence type="ECO:0000256" key="1">
    <source>
        <dbReference type="SAM" id="MobiDB-lite"/>
    </source>
</evidence>
<gene>
    <name evidence="2" type="ORF">E1298_44890</name>
</gene>
<keyword evidence="3" id="KW-1185">Reference proteome</keyword>
<name>A0A4R4ZSR9_9ACTN</name>
<accession>A0A4R4ZSR9</accession>
<evidence type="ECO:0000313" key="3">
    <source>
        <dbReference type="Proteomes" id="UP000294513"/>
    </source>
</evidence>
<sequence>MTMVMLLDDVPGLGVMRGVAAERAPSGFSPLSDEGLEFTERIARGLREHSAVLALYPAWRPEAAGRLLRFARASLRTGRLAIVPLDLPPLALSLVADQLAFMAPYVRPGALASLAPRLAEVIVAGAWVNSVTRLEQVRTGFGEHLASFVPGSEFMVTATPRAGVHRITEARPVPSGDRVPAAPALVLAAEHGGDAGWVRDRLGPALGAVSVTFVDDPPLGTEFWRARRYVEFVGFSGDSGVLQQLVRTTPCAPCTWCGEPVGLPECPFCSMIQPVRTTPAGSAPPPAARRTRPARPGRPAPVAPVRQAEQAGVRMDPPPERLVPAPP</sequence>
<dbReference type="OrthoDB" id="4281577at2"/>
<proteinExistence type="predicted"/>